<reference evidence="1 2" key="1">
    <citation type="submission" date="2018-10" db="EMBL/GenBank/DDBJ databases">
        <title>Phylogenomics of Brevibacillus.</title>
        <authorList>
            <person name="Dunlap C."/>
        </authorList>
    </citation>
    <scope>NUCLEOTIDE SEQUENCE [LARGE SCALE GENOMIC DNA]</scope>
    <source>
        <strain evidence="1 2">NRRL NRS 1219</strain>
    </source>
</reference>
<evidence type="ECO:0000313" key="1">
    <source>
        <dbReference type="EMBL" id="RNB59858.1"/>
    </source>
</evidence>
<sequence length="85" mass="9653">MASGKKIFPSKKDVRAFRDVPGCRSSRQPFCFGTWRGLASYSPILLRSDGFDGPVSEISHFFMRELKDCPQLIRLYSAKEVEHIG</sequence>
<evidence type="ECO:0000313" key="2">
    <source>
        <dbReference type="Proteomes" id="UP000276178"/>
    </source>
</evidence>
<dbReference type="Proteomes" id="UP000276178">
    <property type="component" value="Unassembled WGS sequence"/>
</dbReference>
<gene>
    <name evidence="1" type="ORF">EB820_03500</name>
</gene>
<dbReference type="EMBL" id="RHHN01000011">
    <property type="protein sequence ID" value="RNB59858.1"/>
    <property type="molecule type" value="Genomic_DNA"/>
</dbReference>
<dbReference type="AlphaFoldDB" id="A0A3M8B8V5"/>
<protein>
    <submittedName>
        <fullName evidence="1">Uncharacterized protein</fullName>
    </submittedName>
</protein>
<proteinExistence type="predicted"/>
<accession>A0A3M8B8V5</accession>
<comment type="caution">
    <text evidence="1">The sequence shown here is derived from an EMBL/GenBank/DDBJ whole genome shotgun (WGS) entry which is preliminary data.</text>
</comment>
<name>A0A3M8B8V5_9BACL</name>
<organism evidence="1 2">
    <name type="scientific">Brevibacillus agri</name>
    <dbReference type="NCBI Taxonomy" id="51101"/>
    <lineage>
        <taxon>Bacteria</taxon>
        <taxon>Bacillati</taxon>
        <taxon>Bacillota</taxon>
        <taxon>Bacilli</taxon>
        <taxon>Bacillales</taxon>
        <taxon>Paenibacillaceae</taxon>
        <taxon>Brevibacillus</taxon>
    </lineage>
</organism>